<proteinExistence type="predicted"/>
<dbReference type="WBParaSite" id="L893_g32314.t1">
    <property type="protein sequence ID" value="L893_g32314.t1"/>
    <property type="gene ID" value="L893_g32314"/>
</dbReference>
<name>A0A1I8A3H7_9BILA</name>
<evidence type="ECO:0000313" key="3">
    <source>
        <dbReference type="WBParaSite" id="L893_g32314.t1"/>
    </source>
</evidence>
<organism evidence="2 3">
    <name type="scientific">Steinernema glaseri</name>
    <dbReference type="NCBI Taxonomy" id="37863"/>
    <lineage>
        <taxon>Eukaryota</taxon>
        <taxon>Metazoa</taxon>
        <taxon>Ecdysozoa</taxon>
        <taxon>Nematoda</taxon>
        <taxon>Chromadorea</taxon>
        <taxon>Rhabditida</taxon>
        <taxon>Tylenchina</taxon>
        <taxon>Panagrolaimomorpha</taxon>
        <taxon>Strongyloidoidea</taxon>
        <taxon>Steinernematidae</taxon>
        <taxon>Steinernema</taxon>
    </lineage>
</organism>
<protein>
    <submittedName>
        <fullName evidence="3">Tankyrase_bdg_C domain-containing protein</fullName>
    </submittedName>
</protein>
<feature type="region of interest" description="Disordered" evidence="1">
    <location>
        <begin position="108"/>
        <end position="146"/>
    </location>
</feature>
<evidence type="ECO:0000256" key="1">
    <source>
        <dbReference type="SAM" id="MobiDB-lite"/>
    </source>
</evidence>
<dbReference type="AlphaFoldDB" id="A0A1I8A3H7"/>
<sequence>MICRQKASDRSAPVDLLRTPAPESLDLKRCDPAVSSAVKKLLTDQPQSTSFVRGHATSKSFRVERVKGDDLSYIADQHKAPKPDPTAGPSTPIIKPREALKVKMELKKEVTPPTSRVPEPIPAKIPRPKISRYTPPVEHGETPDESQFLRRFQGRKSADILPQLNMAKLQMSWKKQQTD</sequence>
<evidence type="ECO:0000313" key="2">
    <source>
        <dbReference type="Proteomes" id="UP000095287"/>
    </source>
</evidence>
<accession>A0A1I8A3H7</accession>
<dbReference type="Proteomes" id="UP000095287">
    <property type="component" value="Unplaced"/>
</dbReference>
<keyword evidence="2" id="KW-1185">Reference proteome</keyword>
<reference evidence="3" key="1">
    <citation type="submission" date="2016-11" db="UniProtKB">
        <authorList>
            <consortium name="WormBaseParasite"/>
        </authorList>
    </citation>
    <scope>IDENTIFICATION</scope>
</reference>